<dbReference type="EMBL" id="LR031358">
    <property type="protein sequence ID" value="VDB97192.1"/>
    <property type="molecule type" value="Genomic_DNA"/>
</dbReference>
<dbReference type="EMBL" id="MLOK01000012">
    <property type="protein sequence ID" value="OIM22076.1"/>
    <property type="molecule type" value="Genomic_DNA"/>
</dbReference>
<gene>
    <name evidence="3" type="ORF">ATX59_01035</name>
    <name evidence="2" type="ORF">GA838_04470</name>
    <name evidence="4" type="ORF">OENI_0196</name>
</gene>
<evidence type="ECO:0000313" key="4">
    <source>
        <dbReference type="EMBL" id="VDB97192.1"/>
    </source>
</evidence>
<feature type="transmembrane region" description="Helical" evidence="1">
    <location>
        <begin position="24"/>
        <end position="53"/>
    </location>
</feature>
<keyword evidence="1" id="KW-0472">Membrane</keyword>
<sequence length="159" mass="18225">MLNAYKKYWKNYFNFKDSSSRSDYWWLILANVIIFTILLIFSIIAIIAVFPSFLEAISGSSIASKSSSNSSSVWIFGSLLIAVILFVFANIIPAISLGVRRVRDTGLSPWWYLISVLSTILYYLEQSTKQSWLSGLSIILQIIMLVIFLFPTKYFHKNK</sequence>
<dbReference type="InterPro" id="IPR008523">
    <property type="entry name" value="DUF805"/>
</dbReference>
<organism evidence="3 5">
    <name type="scientific">Oenococcus oeni</name>
    <name type="common">Leuconostoc oenos</name>
    <dbReference type="NCBI Taxonomy" id="1247"/>
    <lineage>
        <taxon>Bacteria</taxon>
        <taxon>Bacillati</taxon>
        <taxon>Bacillota</taxon>
        <taxon>Bacilli</taxon>
        <taxon>Lactobacillales</taxon>
        <taxon>Lactobacillaceae</taxon>
        <taxon>Oenococcus</taxon>
    </lineage>
</organism>
<dbReference type="PANTHER" id="PTHR34980:SF2">
    <property type="entry name" value="INNER MEMBRANE PROTEIN YHAH-RELATED"/>
    <property type="match status" value="1"/>
</dbReference>
<reference evidence="2" key="3">
    <citation type="submission" date="2019-10" db="EMBL/GenBank/DDBJ databases">
        <title>Malate fermentation in French cider.</title>
        <authorList>
            <person name="Cousin F.J."/>
            <person name="Medina Fernandez S."/>
            <person name="Misery B."/>
            <person name="Laplace J.-M."/>
            <person name="Cretenet M."/>
        </authorList>
    </citation>
    <scope>NUCLEOTIDE SEQUENCE</scope>
    <source>
        <strain evidence="2">UCMA15129</strain>
    </source>
</reference>
<proteinExistence type="predicted"/>
<name>A0A650C6N8_OENOE</name>
<dbReference type="Proteomes" id="UP000181728">
    <property type="component" value="Unassembled WGS sequence"/>
</dbReference>
<reference evidence="4 6" key="2">
    <citation type="submission" date="2018-08" db="EMBL/GenBank/DDBJ databases">
        <authorList>
            <person name="Lorentzen P. G. S. M."/>
        </authorList>
    </citation>
    <scope>NUCLEOTIDE SEQUENCE [LARGE SCALE GENOMIC DNA]</scope>
    <source>
        <strain evidence="4 6">CRBO_1381</strain>
    </source>
</reference>
<feature type="transmembrane region" description="Helical" evidence="1">
    <location>
        <begin position="130"/>
        <end position="150"/>
    </location>
</feature>
<dbReference type="Pfam" id="PF05656">
    <property type="entry name" value="DUF805"/>
    <property type="match status" value="1"/>
</dbReference>
<dbReference type="RefSeq" id="WP_002823024.1">
    <property type="nucleotide sequence ID" value="NZ_CP038451.1"/>
</dbReference>
<evidence type="ECO:0000313" key="2">
    <source>
        <dbReference type="EMBL" id="MDV7715023.1"/>
    </source>
</evidence>
<dbReference type="AlphaFoldDB" id="A0A650C6N8"/>
<dbReference type="Proteomes" id="UP001281024">
    <property type="component" value="Unassembled WGS sequence"/>
</dbReference>
<evidence type="ECO:0000313" key="3">
    <source>
        <dbReference type="EMBL" id="OIM22076.1"/>
    </source>
</evidence>
<dbReference type="Proteomes" id="UP000294726">
    <property type="component" value="Chromosome"/>
</dbReference>
<protein>
    <submittedName>
        <fullName evidence="2">DUF805 domain-containing protein</fullName>
    </submittedName>
    <submittedName>
        <fullName evidence="3">Transporter</fullName>
    </submittedName>
</protein>
<evidence type="ECO:0000313" key="6">
    <source>
        <dbReference type="Proteomes" id="UP000294726"/>
    </source>
</evidence>
<feature type="transmembrane region" description="Helical" evidence="1">
    <location>
        <begin position="73"/>
        <end position="95"/>
    </location>
</feature>
<accession>A0A650C6N8</accession>
<keyword evidence="1" id="KW-1133">Transmembrane helix</keyword>
<reference evidence="3 5" key="1">
    <citation type="journal article" date="2016" name="BMC Genomics">
        <title>Consensus pan-genome assembly of the specialised wine bacterium Oenococcus oeni.</title>
        <authorList>
            <person name="Sternes P.R."/>
            <person name="Borneman A.R."/>
        </authorList>
    </citation>
    <scope>NUCLEOTIDE SEQUENCE [LARGE SCALE GENOMIC DNA]</scope>
    <source>
        <strain evidence="3 5">AWRIB661</strain>
    </source>
</reference>
<evidence type="ECO:0000313" key="5">
    <source>
        <dbReference type="Proteomes" id="UP000181728"/>
    </source>
</evidence>
<dbReference type="GO" id="GO:0005886">
    <property type="term" value="C:plasma membrane"/>
    <property type="evidence" value="ECO:0007669"/>
    <property type="project" value="TreeGrafter"/>
</dbReference>
<evidence type="ECO:0000256" key="1">
    <source>
        <dbReference type="SAM" id="Phobius"/>
    </source>
</evidence>
<dbReference type="PANTHER" id="PTHR34980">
    <property type="entry name" value="INNER MEMBRANE PROTEIN-RELATED-RELATED"/>
    <property type="match status" value="1"/>
</dbReference>
<dbReference type="EMBL" id="WERV01000003">
    <property type="protein sequence ID" value="MDV7715023.1"/>
    <property type="molecule type" value="Genomic_DNA"/>
</dbReference>
<feature type="transmembrane region" description="Helical" evidence="1">
    <location>
        <begin position="107"/>
        <end position="124"/>
    </location>
</feature>
<keyword evidence="1" id="KW-0812">Transmembrane</keyword>